<dbReference type="GO" id="GO:0097550">
    <property type="term" value="C:transcription preinitiation complex"/>
    <property type="evidence" value="ECO:0007669"/>
    <property type="project" value="TreeGrafter"/>
</dbReference>
<dbReference type="Pfam" id="PF08271">
    <property type="entry name" value="Zn_Ribbon_TF"/>
    <property type="match status" value="1"/>
</dbReference>
<dbReference type="FunFam" id="1.10.472.10:FF:000019">
    <property type="entry name" value="transcription initiation factor IIB"/>
    <property type="match status" value="1"/>
</dbReference>
<reference evidence="15" key="2">
    <citation type="submission" date="2020-05" db="UniProtKB">
        <authorList>
            <consortium name="EnsemblMetazoa"/>
        </authorList>
    </citation>
    <scope>IDENTIFICATION</scope>
    <source>
        <strain evidence="15">A-37</strain>
    </source>
</reference>
<keyword evidence="6 13" id="KW-0863">Zinc-finger</keyword>
<comment type="subcellular location">
    <subcellularLocation>
        <location evidence="1">Nucleus</location>
    </subcellularLocation>
</comment>
<evidence type="ECO:0000256" key="2">
    <source>
        <dbReference type="ARBA" id="ARBA00010857"/>
    </source>
</evidence>
<evidence type="ECO:0000313" key="16">
    <source>
        <dbReference type="Proteomes" id="UP000075883"/>
    </source>
</evidence>
<dbReference type="GO" id="GO:0017025">
    <property type="term" value="F:TBP-class protein binding"/>
    <property type="evidence" value="ECO:0007669"/>
    <property type="project" value="InterPro"/>
</dbReference>
<dbReference type="AlphaFoldDB" id="A0A182LZL4"/>
<dbReference type="EnsemblMetazoa" id="ACUA005784-RA">
    <property type="protein sequence ID" value="ACUA005784-PA"/>
    <property type="gene ID" value="ACUA005784"/>
</dbReference>
<dbReference type="InterPro" id="IPR036915">
    <property type="entry name" value="Cyclin-like_sf"/>
</dbReference>
<evidence type="ECO:0000256" key="6">
    <source>
        <dbReference type="ARBA" id="ARBA00022771"/>
    </source>
</evidence>
<dbReference type="GO" id="GO:0005634">
    <property type="term" value="C:nucleus"/>
    <property type="evidence" value="ECO:0007669"/>
    <property type="project" value="UniProtKB-SubCell"/>
</dbReference>
<feature type="domain" description="TFIIB-type" evidence="14">
    <location>
        <begin position="12"/>
        <end position="43"/>
    </location>
</feature>
<dbReference type="InterPro" id="IPR013137">
    <property type="entry name" value="Znf_TFIIB"/>
</dbReference>
<dbReference type="SMART" id="SM00385">
    <property type="entry name" value="CYCLIN"/>
    <property type="match status" value="2"/>
</dbReference>
<dbReference type="FunFam" id="1.10.472.10:FF:000008">
    <property type="entry name" value="Transcription initiation factor IIB"/>
    <property type="match status" value="1"/>
</dbReference>
<protein>
    <recommendedName>
        <fullName evidence="3">Transcription initiation factor IIB</fullName>
    </recommendedName>
    <alternativeName>
        <fullName evidence="11">General transcription factor TFIIB</fullName>
    </alternativeName>
</protein>
<dbReference type="EMBL" id="AXCM01002280">
    <property type="status" value="NOT_ANNOTATED_CDS"/>
    <property type="molecule type" value="Genomic_DNA"/>
</dbReference>
<evidence type="ECO:0000256" key="3">
    <source>
        <dbReference type="ARBA" id="ARBA00013932"/>
    </source>
</evidence>
<comment type="similarity">
    <text evidence="2">Belongs to the TFIIB family.</text>
</comment>
<evidence type="ECO:0000256" key="10">
    <source>
        <dbReference type="ARBA" id="ARBA00023242"/>
    </source>
</evidence>
<dbReference type="PRINTS" id="PR00685">
    <property type="entry name" value="TIFACTORIIB"/>
</dbReference>
<keyword evidence="10" id="KW-0539">Nucleus</keyword>
<keyword evidence="8" id="KW-0805">Transcription regulation</keyword>
<dbReference type="CDD" id="cd20551">
    <property type="entry name" value="CYCLIN_TFIIB_rpt1"/>
    <property type="match status" value="1"/>
</dbReference>
<dbReference type="PANTHER" id="PTHR11618">
    <property type="entry name" value="TRANSCRIPTION INITIATION FACTOR IIB-RELATED"/>
    <property type="match status" value="1"/>
</dbReference>
<dbReference type="CDD" id="cd20552">
    <property type="entry name" value="CYCLIN_TFIIB_rpt2"/>
    <property type="match status" value="1"/>
</dbReference>
<dbReference type="Pfam" id="PF00382">
    <property type="entry name" value="TFIIB"/>
    <property type="match status" value="2"/>
</dbReference>
<evidence type="ECO:0000256" key="5">
    <source>
        <dbReference type="ARBA" id="ARBA00022737"/>
    </source>
</evidence>
<dbReference type="VEuPathDB" id="VectorBase:ACUA005784"/>
<comment type="function">
    <text evidence="12">General factor that plays a major role in the activation of eukaryotic genes transcribed by RNA polymerase II.</text>
</comment>
<dbReference type="InterPro" id="IPR000812">
    <property type="entry name" value="TFIIB"/>
</dbReference>
<evidence type="ECO:0000259" key="14">
    <source>
        <dbReference type="PROSITE" id="PS51134"/>
    </source>
</evidence>
<dbReference type="GO" id="GO:0006367">
    <property type="term" value="P:transcription initiation at RNA polymerase II promoter"/>
    <property type="evidence" value="ECO:0007669"/>
    <property type="project" value="TreeGrafter"/>
</dbReference>
<evidence type="ECO:0000256" key="8">
    <source>
        <dbReference type="ARBA" id="ARBA00023015"/>
    </source>
</evidence>
<evidence type="ECO:0000256" key="12">
    <source>
        <dbReference type="ARBA" id="ARBA00056616"/>
    </source>
</evidence>
<evidence type="ECO:0000256" key="7">
    <source>
        <dbReference type="ARBA" id="ARBA00022833"/>
    </source>
</evidence>
<dbReference type="SUPFAM" id="SSF57783">
    <property type="entry name" value="Zinc beta-ribbon"/>
    <property type="match status" value="1"/>
</dbReference>
<reference evidence="16" key="1">
    <citation type="submission" date="2013-09" db="EMBL/GenBank/DDBJ databases">
        <title>The Genome Sequence of Anopheles culicifacies species A.</title>
        <authorList>
            <consortium name="The Broad Institute Genomics Platform"/>
            <person name="Neafsey D.E."/>
            <person name="Besansky N."/>
            <person name="Howell P."/>
            <person name="Walton C."/>
            <person name="Young S.K."/>
            <person name="Zeng Q."/>
            <person name="Gargeya S."/>
            <person name="Fitzgerald M."/>
            <person name="Haas B."/>
            <person name="Abouelleil A."/>
            <person name="Allen A.W."/>
            <person name="Alvarado L."/>
            <person name="Arachchi H.M."/>
            <person name="Berlin A.M."/>
            <person name="Chapman S.B."/>
            <person name="Gainer-Dewar J."/>
            <person name="Goldberg J."/>
            <person name="Griggs A."/>
            <person name="Gujja S."/>
            <person name="Hansen M."/>
            <person name="Howarth C."/>
            <person name="Imamovic A."/>
            <person name="Ireland A."/>
            <person name="Larimer J."/>
            <person name="McCowan C."/>
            <person name="Murphy C."/>
            <person name="Pearson M."/>
            <person name="Poon T.W."/>
            <person name="Priest M."/>
            <person name="Roberts A."/>
            <person name="Saif S."/>
            <person name="Shea T."/>
            <person name="Sisk P."/>
            <person name="Sykes S."/>
            <person name="Wortman J."/>
            <person name="Nusbaum C."/>
            <person name="Birren B."/>
        </authorList>
    </citation>
    <scope>NUCLEOTIDE SEQUENCE [LARGE SCALE GENOMIC DNA]</scope>
    <source>
        <strain evidence="16">A-37</strain>
    </source>
</reference>
<dbReference type="PROSITE" id="PS51134">
    <property type="entry name" value="ZF_TFIIB"/>
    <property type="match status" value="1"/>
</dbReference>
<evidence type="ECO:0000256" key="13">
    <source>
        <dbReference type="PROSITE-ProRule" id="PRU00469"/>
    </source>
</evidence>
<keyword evidence="4" id="KW-0479">Metal-binding</keyword>
<dbReference type="SUPFAM" id="SSF47954">
    <property type="entry name" value="Cyclin-like"/>
    <property type="match status" value="2"/>
</dbReference>
<evidence type="ECO:0000313" key="15">
    <source>
        <dbReference type="EnsemblMetazoa" id="ACUA005784-PA"/>
    </source>
</evidence>
<name>A0A182LZL4_9DIPT</name>
<proteinExistence type="inferred from homology"/>
<accession>A0A182LZL4</accession>
<dbReference type="Gene3D" id="1.10.472.10">
    <property type="entry name" value="Cyclin-like"/>
    <property type="match status" value="2"/>
</dbReference>
<evidence type="ECO:0000256" key="1">
    <source>
        <dbReference type="ARBA" id="ARBA00004123"/>
    </source>
</evidence>
<dbReference type="InterPro" id="IPR013150">
    <property type="entry name" value="TFIIB_cyclin"/>
</dbReference>
<dbReference type="Gene3D" id="2.20.25.10">
    <property type="match status" value="1"/>
</dbReference>
<sequence length="315" mass="34713">MASSTSWSNSMDKLQCAHHPEANLIDDYHTGDMICSECGLVVGDRIIDPSCEWRRFTDEVSKTDPCRVGSADPFMQDMDLSTIMQSLSASHTNYVQGHTQTSFFQMDTNTRKLSVGFSAIAAMADRINAPKSIVNHAKNIFKRVQESSSIKQRSVDAKATACLYIACRQEGVPRTFKELCAVSSVSKKEIGRCFKLIVNELATSLDHITSEDFMSRFCSNLRLPMAVQKAATHIAQTAFQMDIVAGLSPISVAAAAIYMASQASSTVACNKEIAEIAGVGEMTIRKAYRLMLPFAKELFPKDFCFHKHISLLPSL</sequence>
<keyword evidence="5" id="KW-0677">Repeat</keyword>
<keyword evidence="9" id="KW-0804">Transcription</keyword>
<dbReference type="InterPro" id="IPR013763">
    <property type="entry name" value="Cyclin-like_dom"/>
</dbReference>
<keyword evidence="7" id="KW-0862">Zinc</keyword>
<dbReference type="Proteomes" id="UP000075883">
    <property type="component" value="Unassembled WGS sequence"/>
</dbReference>
<dbReference type="PANTHER" id="PTHR11618:SF13">
    <property type="entry name" value="TRANSCRIPTION INITIATION FACTOR IIB"/>
    <property type="match status" value="1"/>
</dbReference>
<organism evidence="15 16">
    <name type="scientific">Anopheles culicifacies</name>
    <dbReference type="NCBI Taxonomy" id="139723"/>
    <lineage>
        <taxon>Eukaryota</taxon>
        <taxon>Metazoa</taxon>
        <taxon>Ecdysozoa</taxon>
        <taxon>Arthropoda</taxon>
        <taxon>Hexapoda</taxon>
        <taxon>Insecta</taxon>
        <taxon>Pterygota</taxon>
        <taxon>Neoptera</taxon>
        <taxon>Endopterygota</taxon>
        <taxon>Diptera</taxon>
        <taxon>Nematocera</taxon>
        <taxon>Culicoidea</taxon>
        <taxon>Culicidae</taxon>
        <taxon>Anophelinae</taxon>
        <taxon>Anopheles</taxon>
        <taxon>culicifacies species complex</taxon>
    </lineage>
</organism>
<evidence type="ECO:0000256" key="9">
    <source>
        <dbReference type="ARBA" id="ARBA00023163"/>
    </source>
</evidence>
<keyword evidence="16" id="KW-1185">Reference proteome</keyword>
<dbReference type="GO" id="GO:0016251">
    <property type="term" value="F:RNA polymerase II general transcription initiation factor activity"/>
    <property type="evidence" value="ECO:0007669"/>
    <property type="project" value="TreeGrafter"/>
</dbReference>
<dbReference type="GO" id="GO:0008270">
    <property type="term" value="F:zinc ion binding"/>
    <property type="evidence" value="ECO:0007669"/>
    <property type="project" value="UniProtKB-KW"/>
</dbReference>
<evidence type="ECO:0000256" key="4">
    <source>
        <dbReference type="ARBA" id="ARBA00022723"/>
    </source>
</evidence>
<dbReference type="GO" id="GO:0070897">
    <property type="term" value="P:transcription preinitiation complex assembly"/>
    <property type="evidence" value="ECO:0007669"/>
    <property type="project" value="InterPro"/>
</dbReference>
<dbReference type="STRING" id="139723.A0A182LZL4"/>
<evidence type="ECO:0000256" key="11">
    <source>
        <dbReference type="ARBA" id="ARBA00031706"/>
    </source>
</evidence>